<dbReference type="SUPFAM" id="SSF52266">
    <property type="entry name" value="SGNH hydrolase"/>
    <property type="match status" value="1"/>
</dbReference>
<dbReference type="OrthoDB" id="426133at2759"/>
<name>A0A0H2RVG0_9AGAM</name>
<dbReference type="InParanoid" id="A0A0H2RVG0"/>
<dbReference type="InterPro" id="IPR052762">
    <property type="entry name" value="PCW_deacetylase/CE"/>
</dbReference>
<dbReference type="Gene3D" id="3.40.50.1110">
    <property type="entry name" value="SGNH hydrolase"/>
    <property type="match status" value="1"/>
</dbReference>
<accession>A0A0H2RVG0</accession>
<gene>
    <name evidence="3" type="ORF">SCHPADRAFT_870894</name>
</gene>
<evidence type="ECO:0000259" key="2">
    <source>
        <dbReference type="Pfam" id="PF13472"/>
    </source>
</evidence>
<keyword evidence="1" id="KW-0732">Signal</keyword>
<evidence type="ECO:0000256" key="1">
    <source>
        <dbReference type="SAM" id="SignalP"/>
    </source>
</evidence>
<dbReference type="PANTHER" id="PTHR37834">
    <property type="entry name" value="GDSL-LIKE LIPASE/ACYLHYDROLASE DOMAIN PROTEIN (AFU_ORTHOLOGUE AFUA_2G00620)"/>
    <property type="match status" value="1"/>
</dbReference>
<evidence type="ECO:0000313" key="3">
    <source>
        <dbReference type="EMBL" id="KLO15587.1"/>
    </source>
</evidence>
<dbReference type="Pfam" id="PF13472">
    <property type="entry name" value="Lipase_GDSL_2"/>
    <property type="match status" value="1"/>
</dbReference>
<feature type="chain" id="PRO_5005202027" description="SGNH hydrolase-type esterase domain-containing protein" evidence="1">
    <location>
        <begin position="23"/>
        <end position="382"/>
    </location>
</feature>
<feature type="domain" description="SGNH hydrolase-type esterase" evidence="2">
    <location>
        <begin position="163"/>
        <end position="355"/>
    </location>
</feature>
<dbReference type="InterPro" id="IPR036514">
    <property type="entry name" value="SGNH_hydro_sf"/>
</dbReference>
<dbReference type="PANTHER" id="PTHR37834:SF2">
    <property type="entry name" value="ESTERASE, SGNH HYDROLASE-TYPE"/>
    <property type="match status" value="1"/>
</dbReference>
<evidence type="ECO:0000313" key="4">
    <source>
        <dbReference type="Proteomes" id="UP000053477"/>
    </source>
</evidence>
<dbReference type="Gene3D" id="2.60.120.260">
    <property type="entry name" value="Galactose-binding domain-like"/>
    <property type="match status" value="1"/>
</dbReference>
<dbReference type="EMBL" id="KQ085927">
    <property type="protein sequence ID" value="KLO15587.1"/>
    <property type="molecule type" value="Genomic_DNA"/>
</dbReference>
<organism evidence="3 4">
    <name type="scientific">Schizopora paradoxa</name>
    <dbReference type="NCBI Taxonomy" id="27342"/>
    <lineage>
        <taxon>Eukaryota</taxon>
        <taxon>Fungi</taxon>
        <taxon>Dikarya</taxon>
        <taxon>Basidiomycota</taxon>
        <taxon>Agaricomycotina</taxon>
        <taxon>Agaricomycetes</taxon>
        <taxon>Hymenochaetales</taxon>
        <taxon>Schizoporaceae</taxon>
        <taxon>Schizopora</taxon>
    </lineage>
</organism>
<dbReference type="InterPro" id="IPR013830">
    <property type="entry name" value="SGNH_hydro"/>
</dbReference>
<protein>
    <recommendedName>
        <fullName evidence="2">SGNH hydrolase-type esterase domain-containing protein</fullName>
    </recommendedName>
</protein>
<keyword evidence="4" id="KW-1185">Reference proteome</keyword>
<dbReference type="AlphaFoldDB" id="A0A0H2RVG0"/>
<proteinExistence type="predicted"/>
<feature type="signal peptide" evidence="1">
    <location>
        <begin position="1"/>
        <end position="22"/>
    </location>
</feature>
<sequence length="382" mass="42562">MLFRAVRAGIAVVFAGVALVRGEADAPSTVTIPNDHPLIFYHGRWDSSPGTWWTGSGFKLNVQGLSSLSLNLGNHTTQPLVCVGVSVNYGEFVTVNLTEGRNSIPLSGLTSSSISNSKAGKGNTVVRINSWGWQNNRVNLESLELNEGAELLPFTPSKLAFQFIGDSLSAGQYLPQGVDQAWPFLTGETFKAEHNIQAQPGIALTDIVSYGNEHGMSFEFFRTEDDGYFYTTDHNFTTPWDFKRDDPSPDVVVMYLGANDSGNNITESSFVQTYLGFLKNVRNIYRTQPFLIFTPWGWPQPDGTVSYYYPDAFQEILDSRRILGDHNTFLVNTTGWVTYEDVFPDNMHPTVAGHQKIAGLFETWLKNFGVKPQQEWSTQIRS</sequence>
<reference evidence="3 4" key="1">
    <citation type="submission" date="2015-04" db="EMBL/GenBank/DDBJ databases">
        <title>Complete genome sequence of Schizopora paradoxa KUC8140, a cosmopolitan wood degrader in East Asia.</title>
        <authorList>
            <consortium name="DOE Joint Genome Institute"/>
            <person name="Min B."/>
            <person name="Park H."/>
            <person name="Jang Y."/>
            <person name="Kim J.-J."/>
            <person name="Kim K.H."/>
            <person name="Pangilinan J."/>
            <person name="Lipzen A."/>
            <person name="Riley R."/>
            <person name="Grigoriev I.V."/>
            <person name="Spatafora J.W."/>
            <person name="Choi I.-G."/>
        </authorList>
    </citation>
    <scope>NUCLEOTIDE SEQUENCE [LARGE SCALE GENOMIC DNA]</scope>
    <source>
        <strain evidence="3 4">KUC8140</strain>
    </source>
</reference>
<dbReference type="Proteomes" id="UP000053477">
    <property type="component" value="Unassembled WGS sequence"/>
</dbReference>